<protein>
    <submittedName>
        <fullName evidence="6">Transcriptional regulator</fullName>
    </submittedName>
</protein>
<dbReference type="InParanoid" id="U5DRE1"/>
<evidence type="ECO:0000256" key="4">
    <source>
        <dbReference type="SAM" id="MobiDB-lite"/>
    </source>
</evidence>
<evidence type="ECO:0000313" key="6">
    <source>
        <dbReference type="EMBL" id="ERN42265.1"/>
    </source>
</evidence>
<dbReference type="OrthoDB" id="114741at2"/>
<feature type="domain" description="HTH gntR-type" evidence="5">
    <location>
        <begin position="6"/>
        <end position="73"/>
    </location>
</feature>
<keyword evidence="7" id="KW-1185">Reference proteome</keyword>
<evidence type="ECO:0000256" key="1">
    <source>
        <dbReference type="ARBA" id="ARBA00023015"/>
    </source>
</evidence>
<dbReference type="InterPro" id="IPR011711">
    <property type="entry name" value="GntR_C"/>
</dbReference>
<dbReference type="InterPro" id="IPR036388">
    <property type="entry name" value="WH-like_DNA-bd_sf"/>
</dbReference>
<evidence type="ECO:0000313" key="7">
    <source>
        <dbReference type="Proteomes" id="UP000016960"/>
    </source>
</evidence>
<dbReference type="GO" id="GO:0003700">
    <property type="term" value="F:DNA-binding transcription factor activity"/>
    <property type="evidence" value="ECO:0007669"/>
    <property type="project" value="InterPro"/>
</dbReference>
<dbReference type="SUPFAM" id="SSF48008">
    <property type="entry name" value="GntR ligand-binding domain-like"/>
    <property type="match status" value="1"/>
</dbReference>
<gene>
    <name evidence="6" type="ORF">KR51_00010750</name>
</gene>
<keyword evidence="3" id="KW-0804">Transcription</keyword>
<dbReference type="Gene3D" id="1.20.120.530">
    <property type="entry name" value="GntR ligand-binding domain-like"/>
    <property type="match status" value="1"/>
</dbReference>
<comment type="caution">
    <text evidence="6">The sequence shown here is derived from an EMBL/GenBank/DDBJ whole genome shotgun (WGS) entry which is preliminary data.</text>
</comment>
<dbReference type="Pfam" id="PF07729">
    <property type="entry name" value="FCD"/>
    <property type="match status" value="1"/>
</dbReference>
<dbReference type="InterPro" id="IPR036390">
    <property type="entry name" value="WH_DNA-bd_sf"/>
</dbReference>
<dbReference type="PANTHER" id="PTHR43537">
    <property type="entry name" value="TRANSCRIPTIONAL REGULATOR, GNTR FAMILY"/>
    <property type="match status" value="1"/>
</dbReference>
<dbReference type="FunCoup" id="U5DRE1">
    <property type="interactions" value="65"/>
</dbReference>
<reference evidence="6 7" key="1">
    <citation type="submission" date="2013-05" db="EMBL/GenBank/DDBJ databases">
        <title>Draft genome sequence of Rubidibacter lacunae KORDI 51-2.</title>
        <authorList>
            <person name="Choi D.H."/>
            <person name="Noh J.H."/>
            <person name="Kwon K.-K."/>
            <person name="Lee J.-H."/>
            <person name="Ryu J.-Y."/>
        </authorList>
    </citation>
    <scope>NUCLEOTIDE SEQUENCE [LARGE SCALE GENOMIC DNA]</scope>
    <source>
        <strain evidence="6 7">KORDI 51-2</strain>
    </source>
</reference>
<name>U5DRE1_9CHRO</name>
<organism evidence="6 7">
    <name type="scientific">Rubidibacter lacunae KORDI 51-2</name>
    <dbReference type="NCBI Taxonomy" id="582515"/>
    <lineage>
        <taxon>Bacteria</taxon>
        <taxon>Bacillati</taxon>
        <taxon>Cyanobacteriota</taxon>
        <taxon>Cyanophyceae</taxon>
        <taxon>Oscillatoriophycideae</taxon>
        <taxon>Chroococcales</taxon>
        <taxon>Aphanothecaceae</taxon>
        <taxon>Rubidibacter</taxon>
    </lineage>
</organism>
<proteinExistence type="predicted"/>
<feature type="region of interest" description="Disordered" evidence="4">
    <location>
        <begin position="202"/>
        <end position="223"/>
    </location>
</feature>
<dbReference type="EMBL" id="ASSJ01000029">
    <property type="protein sequence ID" value="ERN42265.1"/>
    <property type="molecule type" value="Genomic_DNA"/>
</dbReference>
<dbReference type="Pfam" id="PF00392">
    <property type="entry name" value="GntR"/>
    <property type="match status" value="1"/>
</dbReference>
<evidence type="ECO:0000256" key="2">
    <source>
        <dbReference type="ARBA" id="ARBA00023125"/>
    </source>
</evidence>
<dbReference type="SMART" id="SM00345">
    <property type="entry name" value="HTH_GNTR"/>
    <property type="match status" value="1"/>
</dbReference>
<dbReference type="RefSeq" id="WP_022605422.1">
    <property type="nucleotide sequence ID" value="NZ_ASSJ01000029.1"/>
</dbReference>
<dbReference type="Proteomes" id="UP000016960">
    <property type="component" value="Unassembled WGS sequence"/>
</dbReference>
<dbReference type="AlphaFoldDB" id="U5DRE1"/>
<dbReference type="InterPro" id="IPR008920">
    <property type="entry name" value="TF_FadR/GntR_C"/>
</dbReference>
<dbReference type="Gene3D" id="1.10.10.10">
    <property type="entry name" value="Winged helix-like DNA-binding domain superfamily/Winged helix DNA-binding domain"/>
    <property type="match status" value="1"/>
</dbReference>
<dbReference type="PROSITE" id="PS50949">
    <property type="entry name" value="HTH_GNTR"/>
    <property type="match status" value="1"/>
</dbReference>
<dbReference type="SMART" id="SM00895">
    <property type="entry name" value="FCD"/>
    <property type="match status" value="1"/>
</dbReference>
<dbReference type="CDD" id="cd07377">
    <property type="entry name" value="WHTH_GntR"/>
    <property type="match status" value="1"/>
</dbReference>
<dbReference type="eggNOG" id="COG1802">
    <property type="taxonomic scope" value="Bacteria"/>
</dbReference>
<dbReference type="SUPFAM" id="SSF46785">
    <property type="entry name" value="Winged helix' DNA-binding domain"/>
    <property type="match status" value="1"/>
</dbReference>
<dbReference type="GO" id="GO:0003677">
    <property type="term" value="F:DNA binding"/>
    <property type="evidence" value="ECO:0007669"/>
    <property type="project" value="UniProtKB-KW"/>
</dbReference>
<keyword evidence="2" id="KW-0238">DNA-binding</keyword>
<dbReference type="PANTHER" id="PTHR43537:SF24">
    <property type="entry name" value="GLUCONATE OPERON TRANSCRIPTIONAL REPRESSOR"/>
    <property type="match status" value="1"/>
</dbReference>
<dbReference type="InterPro" id="IPR000524">
    <property type="entry name" value="Tscrpt_reg_HTH_GntR"/>
</dbReference>
<evidence type="ECO:0000256" key="3">
    <source>
        <dbReference type="ARBA" id="ARBA00023163"/>
    </source>
</evidence>
<dbReference type="STRING" id="582515.KR51_00010750"/>
<sequence length="223" mass="24536">MTLERQCMSDRVRQVLLERIMDGTYKPGDRLVELQIARELNTSQAPVREALRELEVLSLVESQAYKGTRVRAVTPRELQESLQVRTALEALAAELAAPKFHANPAPLQSALAALQDASARGDTVEHARCDLEFHRAILETAGNQVLLRMWDMLACGAWTRPDATAGNLQSDELTALANEHSAIVRALARGDGRGAGDLLAAHFQTDNRHRDRRSLAPASEPSE</sequence>
<accession>U5DRE1</accession>
<keyword evidence="1" id="KW-0805">Transcription regulation</keyword>
<evidence type="ECO:0000259" key="5">
    <source>
        <dbReference type="PROSITE" id="PS50949"/>
    </source>
</evidence>